<protein>
    <submittedName>
        <fullName evidence="2">Uncharacterized protein</fullName>
    </submittedName>
</protein>
<proteinExistence type="predicted"/>
<organism evidence="2 3">
    <name type="scientific">Puccinia triticina</name>
    <dbReference type="NCBI Taxonomy" id="208348"/>
    <lineage>
        <taxon>Eukaryota</taxon>
        <taxon>Fungi</taxon>
        <taxon>Dikarya</taxon>
        <taxon>Basidiomycota</taxon>
        <taxon>Pucciniomycotina</taxon>
        <taxon>Pucciniomycetes</taxon>
        <taxon>Pucciniales</taxon>
        <taxon>Pucciniaceae</taxon>
        <taxon>Puccinia</taxon>
    </lineage>
</organism>
<dbReference type="Proteomes" id="UP001164743">
    <property type="component" value="Chromosome 8A"/>
</dbReference>
<accession>A0ABY7CRK3</accession>
<evidence type="ECO:0000313" key="2">
    <source>
        <dbReference type="EMBL" id="WAQ87315.1"/>
    </source>
</evidence>
<feature type="region of interest" description="Disordered" evidence="1">
    <location>
        <begin position="19"/>
        <end position="41"/>
    </location>
</feature>
<dbReference type="GeneID" id="77812520"/>
<dbReference type="RefSeq" id="XP_053022870.1">
    <property type="nucleotide sequence ID" value="XM_053171625.1"/>
</dbReference>
<name>A0ABY7CRK3_9BASI</name>
<keyword evidence="3" id="KW-1185">Reference proteome</keyword>
<gene>
    <name evidence="2" type="ORF">PtA15_8A219</name>
</gene>
<feature type="compositionally biased region" description="Low complexity" evidence="1">
    <location>
        <begin position="22"/>
        <end position="33"/>
    </location>
</feature>
<sequence>MYLVAIRLQIDNKTKPAIRLATRTPSTSKTPSTDYSHTAETDSLKASNQLAPGTAGYTLTLIKPNRYLLHLQAFIKLFQSGTILSALLSCLDLDLSQTGSLDTPPSLNLVLFKLTKTNILHKQNTVDNTPLRPPLPHTKRLSTFLYVSHPHTIPSFRVGKDVPYHKHQHTLLSFTHLLKFIRSNHTLRGLSLLHALLYPQNANTIDPTLHGLAPINPLR</sequence>
<dbReference type="EMBL" id="CP110428">
    <property type="protein sequence ID" value="WAQ87315.1"/>
    <property type="molecule type" value="Genomic_DNA"/>
</dbReference>
<evidence type="ECO:0000313" key="3">
    <source>
        <dbReference type="Proteomes" id="UP001164743"/>
    </source>
</evidence>
<reference evidence="2" key="1">
    <citation type="submission" date="2022-10" db="EMBL/GenBank/DDBJ databases">
        <title>Puccinia triticina Genome sequencing and assembly.</title>
        <authorList>
            <person name="Li C."/>
        </authorList>
    </citation>
    <scope>NUCLEOTIDE SEQUENCE</scope>
    <source>
        <strain evidence="2">Pt15</strain>
    </source>
</reference>
<evidence type="ECO:0000256" key="1">
    <source>
        <dbReference type="SAM" id="MobiDB-lite"/>
    </source>
</evidence>